<dbReference type="RefSeq" id="WP_119741291.1">
    <property type="nucleotide sequence ID" value="NZ_QYUN01000002.1"/>
</dbReference>
<dbReference type="OrthoDB" id="8593711at2"/>
<dbReference type="EMBL" id="QYUN01000002">
    <property type="protein sequence ID" value="RJG07634.1"/>
    <property type="molecule type" value="Genomic_DNA"/>
</dbReference>
<evidence type="ECO:0000313" key="3">
    <source>
        <dbReference type="Proteomes" id="UP000285190"/>
    </source>
</evidence>
<feature type="domain" description="DUF4123" evidence="1">
    <location>
        <begin position="32"/>
        <end position="151"/>
    </location>
</feature>
<name>A0A418X576_9BURK</name>
<proteinExistence type="predicted"/>
<reference evidence="2 3" key="1">
    <citation type="submission" date="2018-09" db="EMBL/GenBank/DDBJ databases">
        <authorList>
            <person name="Zhu H."/>
        </authorList>
    </citation>
    <scope>NUCLEOTIDE SEQUENCE [LARGE SCALE GENOMIC DNA]</scope>
    <source>
        <strain evidence="2 3">K2R10-39</strain>
    </source>
</reference>
<dbReference type="Proteomes" id="UP000285190">
    <property type="component" value="Unassembled WGS sequence"/>
</dbReference>
<evidence type="ECO:0000259" key="1">
    <source>
        <dbReference type="Pfam" id="PF13503"/>
    </source>
</evidence>
<organism evidence="2 3">
    <name type="scientific">Noviherbaspirillum cavernae</name>
    <dbReference type="NCBI Taxonomy" id="2320862"/>
    <lineage>
        <taxon>Bacteria</taxon>
        <taxon>Pseudomonadati</taxon>
        <taxon>Pseudomonadota</taxon>
        <taxon>Betaproteobacteria</taxon>
        <taxon>Burkholderiales</taxon>
        <taxon>Oxalobacteraceae</taxon>
        <taxon>Noviherbaspirillum</taxon>
    </lineage>
</organism>
<sequence length="289" mass="32176">MAINRYPSDWYGTLTMRLAEIERQFPDAHIHALIEGVLADSCHSFLKRSTRLPFVALYANTASADEETLSISPLLVEYRANEHDTWNTLLKKTSGVPALSLIVTSESITQLATRLTPWCIVDAGGHHLALSFADTRILPVLFAAVTPQQKAQLCGPANCWQYVSRTAEWETLSLPETGLPPADEIILSEGQCTQLIDAAEADGVLYQLRAHSANLVDCHTPARAHEIVSRWLACADHARIEAASERMRLCELGFTHPELERNPRVAEWLAMPSVAMTVETMRMKWMQTS</sequence>
<comment type="caution">
    <text evidence="2">The sequence shown here is derived from an EMBL/GenBank/DDBJ whole genome shotgun (WGS) entry which is preliminary data.</text>
</comment>
<accession>A0A418X576</accession>
<evidence type="ECO:0000313" key="2">
    <source>
        <dbReference type="EMBL" id="RJG07634.1"/>
    </source>
</evidence>
<gene>
    <name evidence="2" type="ORF">D3870_17970</name>
</gene>
<dbReference type="Pfam" id="PF13503">
    <property type="entry name" value="DUF4123"/>
    <property type="match status" value="1"/>
</dbReference>
<dbReference type="AlphaFoldDB" id="A0A418X576"/>
<keyword evidence="3" id="KW-1185">Reference proteome</keyword>
<protein>
    <submittedName>
        <fullName evidence="2">DUF4123 domain-containing protein</fullName>
    </submittedName>
</protein>
<dbReference type="InterPro" id="IPR025391">
    <property type="entry name" value="DUF4123"/>
</dbReference>